<evidence type="ECO:0000313" key="6">
    <source>
        <dbReference type="Proteomes" id="UP001237642"/>
    </source>
</evidence>
<dbReference type="Pfam" id="PF00623">
    <property type="entry name" value="RNA_pol_Rpb1_2"/>
    <property type="match status" value="1"/>
</dbReference>
<feature type="region of interest" description="Disordered" evidence="3">
    <location>
        <begin position="158"/>
        <end position="186"/>
    </location>
</feature>
<dbReference type="PANTHER" id="PTHR48446">
    <property type="entry name" value="DNA-DIRECTED RNA POLYMERASE SUBUNIT BETA' N-TERMINAL SECTION"/>
    <property type="match status" value="1"/>
</dbReference>
<dbReference type="GO" id="GO:0046872">
    <property type="term" value="F:metal ion binding"/>
    <property type="evidence" value="ECO:0007669"/>
    <property type="project" value="UniProtKB-KW"/>
</dbReference>
<keyword evidence="2" id="KW-0862">Zinc</keyword>
<dbReference type="EMBL" id="JAUIZM010000010">
    <property type="protein sequence ID" value="KAK1358811.1"/>
    <property type="molecule type" value="Genomic_DNA"/>
</dbReference>
<evidence type="ECO:0000313" key="5">
    <source>
        <dbReference type="EMBL" id="KAK1358811.1"/>
    </source>
</evidence>
<dbReference type="Gene3D" id="3.30.1490.180">
    <property type="entry name" value="RNA polymerase ii"/>
    <property type="match status" value="1"/>
</dbReference>
<accession>A0AAD8H3G6</accession>
<name>A0AAD8H3G6_9APIA</name>
<reference evidence="5" key="2">
    <citation type="submission" date="2023-05" db="EMBL/GenBank/DDBJ databases">
        <authorList>
            <person name="Schelkunov M.I."/>
        </authorList>
    </citation>
    <scope>NUCLEOTIDE SEQUENCE</scope>
    <source>
        <strain evidence="5">Hsosn_3</strain>
        <tissue evidence="5">Leaf</tissue>
    </source>
</reference>
<dbReference type="SUPFAM" id="SSF64484">
    <property type="entry name" value="beta and beta-prime subunits of DNA dependent RNA-polymerase"/>
    <property type="match status" value="1"/>
</dbReference>
<dbReference type="GO" id="GO:0003899">
    <property type="term" value="F:DNA-directed RNA polymerase activity"/>
    <property type="evidence" value="ECO:0007669"/>
    <property type="project" value="InterPro"/>
</dbReference>
<dbReference type="AlphaFoldDB" id="A0AAD8H3G6"/>
<evidence type="ECO:0000256" key="3">
    <source>
        <dbReference type="SAM" id="MobiDB-lite"/>
    </source>
</evidence>
<proteinExistence type="predicted"/>
<dbReference type="InterPro" id="IPR000722">
    <property type="entry name" value="RNA_pol_asu"/>
</dbReference>
<reference evidence="5" key="1">
    <citation type="submission" date="2023-02" db="EMBL/GenBank/DDBJ databases">
        <title>Genome of toxic invasive species Heracleum sosnowskyi carries increased number of genes despite the absence of recent whole-genome duplications.</title>
        <authorList>
            <person name="Schelkunov M."/>
            <person name="Shtratnikova V."/>
            <person name="Makarenko M."/>
            <person name="Klepikova A."/>
            <person name="Omelchenko D."/>
            <person name="Novikova G."/>
            <person name="Obukhova E."/>
            <person name="Bogdanov V."/>
            <person name="Penin A."/>
            <person name="Logacheva M."/>
        </authorList>
    </citation>
    <scope>NUCLEOTIDE SEQUENCE</scope>
    <source>
        <strain evidence="5">Hsosn_3</strain>
        <tissue evidence="5">Leaf</tissue>
    </source>
</reference>
<dbReference type="Proteomes" id="UP001237642">
    <property type="component" value="Unassembled WGS sequence"/>
</dbReference>
<dbReference type="GO" id="GO:0006351">
    <property type="term" value="P:DNA-templated transcription"/>
    <property type="evidence" value="ECO:0007669"/>
    <property type="project" value="InterPro"/>
</dbReference>
<gene>
    <name evidence="5" type="ORF">POM88_043285</name>
</gene>
<evidence type="ECO:0000259" key="4">
    <source>
        <dbReference type="Pfam" id="PF00623"/>
    </source>
</evidence>
<keyword evidence="1" id="KW-0479">Metal-binding</keyword>
<comment type="caution">
    <text evidence="5">The sequence shown here is derived from an EMBL/GenBank/DDBJ whole genome shotgun (WGS) entry which is preliminary data.</text>
</comment>
<feature type="domain" description="RNA polymerase alpha subunit" evidence="4">
    <location>
        <begin position="15"/>
        <end position="106"/>
    </location>
</feature>
<evidence type="ECO:0000256" key="2">
    <source>
        <dbReference type="ARBA" id="ARBA00022833"/>
    </source>
</evidence>
<dbReference type="PANTHER" id="PTHR48446:SF1">
    <property type="entry name" value="DNA-DIRECTED RNA POLYMERASE SUBUNIT BETA' N-TERMINAL SECTION"/>
    <property type="match status" value="1"/>
</dbReference>
<protein>
    <recommendedName>
        <fullName evidence="4">RNA polymerase alpha subunit domain-containing protein</fullName>
    </recommendedName>
</protein>
<organism evidence="5 6">
    <name type="scientific">Heracleum sosnowskyi</name>
    <dbReference type="NCBI Taxonomy" id="360622"/>
    <lineage>
        <taxon>Eukaryota</taxon>
        <taxon>Viridiplantae</taxon>
        <taxon>Streptophyta</taxon>
        <taxon>Embryophyta</taxon>
        <taxon>Tracheophyta</taxon>
        <taxon>Spermatophyta</taxon>
        <taxon>Magnoliopsida</taxon>
        <taxon>eudicotyledons</taxon>
        <taxon>Gunneridae</taxon>
        <taxon>Pentapetalae</taxon>
        <taxon>asterids</taxon>
        <taxon>campanulids</taxon>
        <taxon>Apiales</taxon>
        <taxon>Apiaceae</taxon>
        <taxon>Apioideae</taxon>
        <taxon>apioid superclade</taxon>
        <taxon>Tordylieae</taxon>
        <taxon>Tordyliinae</taxon>
        <taxon>Heracleum</taxon>
    </lineage>
</organism>
<keyword evidence="6" id="KW-1185">Reference proteome</keyword>
<dbReference type="GO" id="GO:0003677">
    <property type="term" value="F:DNA binding"/>
    <property type="evidence" value="ECO:0007669"/>
    <property type="project" value="InterPro"/>
</dbReference>
<evidence type="ECO:0000256" key="1">
    <source>
        <dbReference type="ARBA" id="ARBA00022723"/>
    </source>
</evidence>
<sequence length="199" mass="22976">MDIFVETCWESELSNTRRTVISPYNLNITEIAIPTLMDKLFTSPEIATSHNIKKLKQWIRNGINKYPGATTMRLTDGRELAVISSTRMCLADELQFGHTVYCHLEDVCNPYNANHNGDEMNIYAMMPIIVKAKELQNIRDQGEHQYIRTSNLHCGLETKKRSQPLAEQTHKGDNKPKTGKITHRWDKFTEENNNRKTLL</sequence>
<dbReference type="InterPro" id="IPR015700">
    <property type="entry name" value="RPC1"/>
</dbReference>